<accession>A0ABQ2QUY6</accession>
<dbReference type="Proteomes" id="UP000611554">
    <property type="component" value="Unassembled WGS sequence"/>
</dbReference>
<keyword evidence="2" id="KW-1133">Transmembrane helix</keyword>
<organism evidence="3 4">
    <name type="scientific">Streptosporangium pseudovulgare</name>
    <dbReference type="NCBI Taxonomy" id="35765"/>
    <lineage>
        <taxon>Bacteria</taxon>
        <taxon>Bacillati</taxon>
        <taxon>Actinomycetota</taxon>
        <taxon>Actinomycetes</taxon>
        <taxon>Streptosporangiales</taxon>
        <taxon>Streptosporangiaceae</taxon>
        <taxon>Streptosporangium</taxon>
    </lineage>
</organism>
<proteinExistence type="predicted"/>
<keyword evidence="2" id="KW-0812">Transmembrane</keyword>
<reference evidence="4" key="1">
    <citation type="journal article" date="2019" name="Int. J. Syst. Evol. Microbiol.">
        <title>The Global Catalogue of Microorganisms (GCM) 10K type strain sequencing project: providing services to taxonomists for standard genome sequencing and annotation.</title>
        <authorList>
            <consortium name="The Broad Institute Genomics Platform"/>
            <consortium name="The Broad Institute Genome Sequencing Center for Infectious Disease"/>
            <person name="Wu L."/>
            <person name="Ma J."/>
        </authorList>
    </citation>
    <scope>NUCLEOTIDE SEQUENCE [LARGE SCALE GENOMIC DNA]</scope>
    <source>
        <strain evidence="4">JCM 3115</strain>
    </source>
</reference>
<feature type="transmembrane region" description="Helical" evidence="2">
    <location>
        <begin position="187"/>
        <end position="208"/>
    </location>
</feature>
<protein>
    <submittedName>
        <fullName evidence="3">Uncharacterized protein</fullName>
    </submittedName>
</protein>
<evidence type="ECO:0000313" key="3">
    <source>
        <dbReference type="EMBL" id="GGP95648.1"/>
    </source>
</evidence>
<dbReference type="EMBL" id="BMQJ01000005">
    <property type="protein sequence ID" value="GGP95648.1"/>
    <property type="molecule type" value="Genomic_DNA"/>
</dbReference>
<feature type="region of interest" description="Disordered" evidence="1">
    <location>
        <begin position="213"/>
        <end position="236"/>
    </location>
</feature>
<evidence type="ECO:0000256" key="1">
    <source>
        <dbReference type="SAM" id="MobiDB-lite"/>
    </source>
</evidence>
<evidence type="ECO:0000313" key="4">
    <source>
        <dbReference type="Proteomes" id="UP000611554"/>
    </source>
</evidence>
<dbReference type="RefSeq" id="WP_189246817.1">
    <property type="nucleotide sequence ID" value="NZ_BMQJ01000005.1"/>
</dbReference>
<comment type="caution">
    <text evidence="3">The sequence shown here is derived from an EMBL/GenBank/DDBJ whole genome shotgun (WGS) entry which is preliminary data.</text>
</comment>
<name>A0ABQ2QUY6_9ACTN</name>
<gene>
    <name evidence="3" type="ORF">GCM10010140_27140</name>
</gene>
<feature type="compositionally biased region" description="Low complexity" evidence="1">
    <location>
        <begin position="213"/>
        <end position="226"/>
    </location>
</feature>
<feature type="compositionally biased region" description="Basic and acidic residues" evidence="1">
    <location>
        <begin position="84"/>
        <end position="102"/>
    </location>
</feature>
<keyword evidence="2" id="KW-0472">Membrane</keyword>
<keyword evidence="4" id="KW-1185">Reference proteome</keyword>
<evidence type="ECO:0000256" key="2">
    <source>
        <dbReference type="SAM" id="Phobius"/>
    </source>
</evidence>
<sequence>MGFPGEPPRRQPYVLPDAPTPPSRGERPSGPAPHDRPGGPPAGDGGWFASPGRPYEQPHEQPYDPAEPGGASAQQPYRMPEPPYARERNPASEPPYPREQRDAFGSPNDPSDPRDGSGRPYGAPQPSPGRHGAASPGEGARPGSAPYERDPQPPAGTSRAGEQAGAPKRPRQAWSPYDEGPRSYRPFIFIGAGLAVLVAAGFGLAALAGSDDVPPAATASPPARTSGAQLPDAPGGKFGFAASRATDPSRLTLDEVFKRKKVAHDGQRFEMTVRRNDTKCKNAVVGDKLQKALADGKCTQLLRASFRDSSGKIIGTVGVANLRTSAAASKVVSTVRGKSLEEYLKALPGKDKVTKSLGSGEAFAGGWTHGHYAVLIWFQYKDGHLPKKTEVKKLNQAAFGAADATVTPVLEARSLTGKRP</sequence>
<feature type="region of interest" description="Disordered" evidence="1">
    <location>
        <begin position="1"/>
        <end position="178"/>
    </location>
</feature>